<evidence type="ECO:0000313" key="3">
    <source>
        <dbReference type="Proteomes" id="UP000324897"/>
    </source>
</evidence>
<accession>A0A5J9UST3</accession>
<organism evidence="2 3">
    <name type="scientific">Eragrostis curvula</name>
    <name type="common">weeping love grass</name>
    <dbReference type="NCBI Taxonomy" id="38414"/>
    <lineage>
        <taxon>Eukaryota</taxon>
        <taxon>Viridiplantae</taxon>
        <taxon>Streptophyta</taxon>
        <taxon>Embryophyta</taxon>
        <taxon>Tracheophyta</taxon>
        <taxon>Spermatophyta</taxon>
        <taxon>Magnoliopsida</taxon>
        <taxon>Liliopsida</taxon>
        <taxon>Poales</taxon>
        <taxon>Poaceae</taxon>
        <taxon>PACMAD clade</taxon>
        <taxon>Chloridoideae</taxon>
        <taxon>Eragrostideae</taxon>
        <taxon>Eragrostidinae</taxon>
        <taxon>Eragrostis</taxon>
    </lineage>
</organism>
<keyword evidence="3" id="KW-1185">Reference proteome</keyword>
<reference evidence="2 3" key="1">
    <citation type="journal article" date="2019" name="Sci. Rep.">
        <title>A high-quality genome of Eragrostis curvula grass provides insights into Poaceae evolution and supports new strategies to enhance forage quality.</title>
        <authorList>
            <person name="Carballo J."/>
            <person name="Santos B.A.C.M."/>
            <person name="Zappacosta D."/>
            <person name="Garbus I."/>
            <person name="Selva J.P."/>
            <person name="Gallo C.A."/>
            <person name="Diaz A."/>
            <person name="Albertini E."/>
            <person name="Caccamo M."/>
            <person name="Echenique V."/>
        </authorList>
    </citation>
    <scope>NUCLEOTIDE SEQUENCE [LARGE SCALE GENOMIC DNA]</scope>
    <source>
        <strain evidence="3">cv. Victoria</strain>
        <tissue evidence="2">Leaf</tissue>
    </source>
</reference>
<feature type="region of interest" description="Disordered" evidence="1">
    <location>
        <begin position="1"/>
        <end position="73"/>
    </location>
</feature>
<name>A0A5J9UST3_9POAL</name>
<sequence>MPQPPPPPGRRRDRFLMDERNNGRRLPTSPRNTRSRHQLISAKNSRRDRELGGHGERELQLRDLPRGQQQDRAARLRPRIQHRCFQDLDFFFVLWESCENF</sequence>
<feature type="non-terminal residue" evidence="2">
    <location>
        <position position="1"/>
    </location>
</feature>
<dbReference type="Proteomes" id="UP000324897">
    <property type="component" value="Chromosome 2"/>
</dbReference>
<evidence type="ECO:0000256" key="1">
    <source>
        <dbReference type="SAM" id="MobiDB-lite"/>
    </source>
</evidence>
<gene>
    <name evidence="2" type="ORF">EJB05_29398</name>
</gene>
<protein>
    <submittedName>
        <fullName evidence="2">Uncharacterized protein</fullName>
    </submittedName>
</protein>
<proteinExistence type="predicted"/>
<feature type="compositionally biased region" description="Basic and acidic residues" evidence="1">
    <location>
        <begin position="45"/>
        <end position="65"/>
    </location>
</feature>
<dbReference type="AlphaFoldDB" id="A0A5J9UST3"/>
<evidence type="ECO:0000313" key="2">
    <source>
        <dbReference type="EMBL" id="TVU26833.1"/>
    </source>
</evidence>
<dbReference type="Gramene" id="TVU26833">
    <property type="protein sequence ID" value="TVU26833"/>
    <property type="gene ID" value="EJB05_29398"/>
</dbReference>
<dbReference type="EMBL" id="RWGY01000013">
    <property type="protein sequence ID" value="TVU26833.1"/>
    <property type="molecule type" value="Genomic_DNA"/>
</dbReference>
<comment type="caution">
    <text evidence="2">The sequence shown here is derived from an EMBL/GenBank/DDBJ whole genome shotgun (WGS) entry which is preliminary data.</text>
</comment>